<accession>A0A1W1ZBW9</accession>
<evidence type="ECO:0000313" key="2">
    <source>
        <dbReference type="EMBL" id="SMC45528.1"/>
    </source>
</evidence>
<dbReference type="Pfam" id="PF02538">
    <property type="entry name" value="Hydantoinase_B"/>
    <property type="match status" value="1"/>
</dbReference>
<reference evidence="2 3" key="1">
    <citation type="submission" date="2017-04" db="EMBL/GenBank/DDBJ databases">
        <authorList>
            <person name="Afonso C.L."/>
            <person name="Miller P.J."/>
            <person name="Scott M.A."/>
            <person name="Spackman E."/>
            <person name="Goraichik I."/>
            <person name="Dimitrov K.M."/>
            <person name="Suarez D.L."/>
            <person name="Swayne D.E."/>
        </authorList>
    </citation>
    <scope>NUCLEOTIDE SEQUENCE [LARGE SCALE GENOMIC DNA]</scope>
    <source>
        <strain evidence="2 3">CGMCC 1.12644</strain>
    </source>
</reference>
<dbReference type="PANTHER" id="PTHR11365:SF23">
    <property type="entry name" value="HYPOTHETICAL 5-OXOPROLINASE (EUROFUNG)-RELATED"/>
    <property type="match status" value="1"/>
</dbReference>
<dbReference type="GO" id="GO:0017168">
    <property type="term" value="F:5-oxoprolinase (ATP-hydrolyzing) activity"/>
    <property type="evidence" value="ECO:0007669"/>
    <property type="project" value="TreeGrafter"/>
</dbReference>
<proteinExistence type="predicted"/>
<dbReference type="InterPro" id="IPR045079">
    <property type="entry name" value="Oxoprolinase-like"/>
</dbReference>
<dbReference type="OrthoDB" id="9761586at2"/>
<dbReference type="PANTHER" id="PTHR11365">
    <property type="entry name" value="5-OXOPROLINASE RELATED"/>
    <property type="match status" value="1"/>
</dbReference>
<feature type="domain" description="Hydantoinase B/oxoprolinase" evidence="1">
    <location>
        <begin position="4"/>
        <end position="531"/>
    </location>
</feature>
<organism evidence="2 3">
    <name type="scientific">Primorskyibacter flagellatus</name>
    <dbReference type="NCBI Taxonomy" id="1387277"/>
    <lineage>
        <taxon>Bacteria</taxon>
        <taxon>Pseudomonadati</taxon>
        <taxon>Pseudomonadota</taxon>
        <taxon>Alphaproteobacteria</taxon>
        <taxon>Rhodobacterales</taxon>
        <taxon>Roseobacteraceae</taxon>
        <taxon>Primorskyibacter</taxon>
    </lineage>
</organism>
<dbReference type="STRING" id="1387277.SAMN06295998_101410"/>
<protein>
    <submittedName>
        <fullName evidence="2">N-methylhydantoinase B</fullName>
    </submittedName>
</protein>
<dbReference type="Proteomes" id="UP000192330">
    <property type="component" value="Unassembled WGS sequence"/>
</dbReference>
<dbReference type="InterPro" id="IPR003692">
    <property type="entry name" value="Hydantoinase_B"/>
</dbReference>
<dbReference type="EMBL" id="FWYD01000001">
    <property type="protein sequence ID" value="SMC45528.1"/>
    <property type="molecule type" value="Genomic_DNA"/>
</dbReference>
<sequence length="562" mass="59101">MTLDPITLTVIQSGLQQVCDEMDLSFSRAAFSPVIAEANDRSDGIYSAEDGSLIAQGSMGLPVFVGVMQFSTAQIIKMIAAGSVIAPEPGDIYIVNDPYLGGTHLMDVRFAMPVWRDGKIFCWLSNTGHWPDTGGAVPGGFSASATAVEQEGLRLPPVRLFKQGKLDPEIYAIICSNIRVADQRIGDVKAQAAALYVGQSRLTRLLDRYGDDTVREAIAELRARAARQMRAHIAQIPPGTYRASAFIDSDGVVNEPLEIRLAITAAGDGLTFDFTGSSAPCAGPMNSVLATTHSSVYLAMRHIFPDVPISAGAFEPLNILSPEGTFLDARYPRPVSGCAAEVSQRIAEAVFAALVGPLPDLVTASPAGSSGNFALGGEVPEEGRSYVMYQISGGGYGGYAGGDGISNGCSTIGISKAPPVEIMEQQFPVLYHRYALHEGSAGAGKHRGGFGLDYEVEVLKGTARASFVMDHGRTGPQGALGGEDGGVNRVEVTQGGKSFVPEHLSKAQDIALSAGDRVRVRTPGGGGYGPPAERDPASVAEDVRLGRITTEAAQRVYGKPSP</sequence>
<dbReference type="GO" id="GO:0006749">
    <property type="term" value="P:glutathione metabolic process"/>
    <property type="evidence" value="ECO:0007669"/>
    <property type="project" value="TreeGrafter"/>
</dbReference>
<dbReference type="GO" id="GO:0005829">
    <property type="term" value="C:cytosol"/>
    <property type="evidence" value="ECO:0007669"/>
    <property type="project" value="TreeGrafter"/>
</dbReference>
<dbReference type="AlphaFoldDB" id="A0A1W1ZBW9"/>
<keyword evidence="3" id="KW-1185">Reference proteome</keyword>
<evidence type="ECO:0000313" key="3">
    <source>
        <dbReference type="Proteomes" id="UP000192330"/>
    </source>
</evidence>
<gene>
    <name evidence="2" type="ORF">SAMN06295998_101410</name>
</gene>
<evidence type="ECO:0000259" key="1">
    <source>
        <dbReference type="Pfam" id="PF02538"/>
    </source>
</evidence>
<name>A0A1W1ZBW9_9RHOB</name>
<dbReference type="RefSeq" id="WP_084350123.1">
    <property type="nucleotide sequence ID" value="NZ_FWYD01000001.1"/>
</dbReference>